<keyword evidence="3" id="KW-1185">Reference proteome</keyword>
<feature type="compositionally biased region" description="Basic and acidic residues" evidence="1">
    <location>
        <begin position="290"/>
        <end position="303"/>
    </location>
</feature>
<feature type="compositionally biased region" description="Basic and acidic residues" evidence="1">
    <location>
        <begin position="361"/>
        <end position="380"/>
    </location>
</feature>
<accession>A0AAD6D195</accession>
<dbReference type="AlphaFoldDB" id="A0AAD6D195"/>
<name>A0AAD6D195_9EURO</name>
<feature type="compositionally biased region" description="Polar residues" evidence="1">
    <location>
        <begin position="548"/>
        <end position="563"/>
    </location>
</feature>
<dbReference type="EMBL" id="JAQIZZ010000003">
    <property type="protein sequence ID" value="KAJ5547195.1"/>
    <property type="molecule type" value="Genomic_DNA"/>
</dbReference>
<feature type="compositionally biased region" description="Basic and acidic residues" evidence="1">
    <location>
        <begin position="205"/>
        <end position="214"/>
    </location>
</feature>
<feature type="compositionally biased region" description="Polar residues" evidence="1">
    <location>
        <begin position="484"/>
        <end position="495"/>
    </location>
</feature>
<organism evidence="2 3">
    <name type="scientific">Penicillium frequentans</name>
    <dbReference type="NCBI Taxonomy" id="3151616"/>
    <lineage>
        <taxon>Eukaryota</taxon>
        <taxon>Fungi</taxon>
        <taxon>Dikarya</taxon>
        <taxon>Ascomycota</taxon>
        <taxon>Pezizomycotina</taxon>
        <taxon>Eurotiomycetes</taxon>
        <taxon>Eurotiomycetidae</taxon>
        <taxon>Eurotiales</taxon>
        <taxon>Aspergillaceae</taxon>
        <taxon>Penicillium</taxon>
    </lineage>
</organism>
<dbReference type="Proteomes" id="UP001220324">
    <property type="component" value="Unassembled WGS sequence"/>
</dbReference>
<comment type="caution">
    <text evidence="2">The sequence shown here is derived from an EMBL/GenBank/DDBJ whole genome shotgun (WGS) entry which is preliminary data.</text>
</comment>
<protein>
    <submittedName>
        <fullName evidence="2">Uncharacterized protein</fullName>
    </submittedName>
</protein>
<feature type="compositionally biased region" description="Basic and acidic residues" evidence="1">
    <location>
        <begin position="512"/>
        <end position="527"/>
    </location>
</feature>
<feature type="region of interest" description="Disordered" evidence="1">
    <location>
        <begin position="160"/>
        <end position="569"/>
    </location>
</feature>
<evidence type="ECO:0000313" key="2">
    <source>
        <dbReference type="EMBL" id="KAJ5547195.1"/>
    </source>
</evidence>
<evidence type="ECO:0000313" key="3">
    <source>
        <dbReference type="Proteomes" id="UP001220324"/>
    </source>
</evidence>
<evidence type="ECO:0000256" key="1">
    <source>
        <dbReference type="SAM" id="MobiDB-lite"/>
    </source>
</evidence>
<feature type="compositionally biased region" description="Basic and acidic residues" evidence="1">
    <location>
        <begin position="470"/>
        <end position="479"/>
    </location>
</feature>
<reference evidence="2 3" key="1">
    <citation type="journal article" date="2023" name="IMA Fungus">
        <title>Comparative genomic study of the Penicillium genus elucidates a diverse pangenome and 15 lateral gene transfer events.</title>
        <authorList>
            <person name="Petersen C."/>
            <person name="Sorensen T."/>
            <person name="Nielsen M.R."/>
            <person name="Sondergaard T.E."/>
            <person name="Sorensen J.L."/>
            <person name="Fitzpatrick D.A."/>
            <person name="Frisvad J.C."/>
            <person name="Nielsen K.L."/>
        </authorList>
    </citation>
    <scope>NUCLEOTIDE SEQUENCE [LARGE SCALE GENOMIC DNA]</scope>
    <source>
        <strain evidence="2 3">IBT 35679</strain>
    </source>
</reference>
<gene>
    <name evidence="2" type="ORF">N7494_004780</name>
</gene>
<proteinExistence type="predicted"/>
<sequence>MSYFHTEYSKFLANPRSAQVAANISLIYVTSTTKFEGSDSVLTHLSRQSSIVKKKAENIINAIESSDSLVLDIETTLEFLQNGGAYLPSLSEDHLADRVVTIPTLHIVRWNAQHEIQQVRIYWDQGSLLKEVEMIGARSRNWPIRTGLEHIRLLRSAANAQPAPPLATSQEEFKEPPARPGSPGKRHIRDPYGAGSLANLLSPGKDTDENERPPRPSSPGKRHHRDPYGAGSLSELLSPSKAPTAPVLPYAPSSAKPPARNLSDIFIDEDAPPTPSKAERVIAPKAGARKPRDEDNLDQDRAPYRSNPKRFNHFEIGADNADLEVSERAPKGSVGNLQETRDEINLDQTRAPYKSNPKRFNHFEIGADDREPEKTDESKRGKPRNQSQWDFGDVATPKKAAPVHVGLSEQDRNFGCSDEAGAPTPPVRQHVNKPRRDADVHFQMNEDTEEDDGRIISSYQSRGQGLYENRLFDEGEQESKGSAPLSQLSNNSNRQKSSDVHWAMGDISPAVSKKDDKNVPVPEDRLKSVKMMESSWDNYDQSPEPIRTATSLRNPNRHNQPSWTFGADE</sequence>